<protein>
    <submittedName>
        <fullName evidence="3">RepB protein</fullName>
    </submittedName>
</protein>
<sequence>MKAIENKDERTRNWTFVVYPESAPKDWRSSLDGLHVPWVESPLHDKDVNPDGEIKKAHWHIAMFFNSKKSYQQMCDITQNVNGTVPKKIENAKGMIRYFAHMDNPEKYQYPLSDIQAHGGADIAKYLTASGSDKLQLLSEMQEWIDKTGCTEFVDLARYAQQNRFDDWFPIIATQSTIYLNAYIRSKRHKERDKRDI</sequence>
<gene>
    <name evidence="3" type="ORF">Lpp126_19091</name>
</gene>
<feature type="domain" description="Replication protein RepB C-terminal" evidence="2">
    <location>
        <begin position="132"/>
        <end position="189"/>
    </location>
</feature>
<dbReference type="Pfam" id="PF01719">
    <property type="entry name" value="Rep_OBD"/>
    <property type="match status" value="1"/>
</dbReference>
<dbReference type="GO" id="GO:0005727">
    <property type="term" value="C:extrachromosomal circular DNA"/>
    <property type="evidence" value="ECO:0007669"/>
    <property type="project" value="InterPro"/>
</dbReference>
<dbReference type="AlphaFoldDB" id="S2RK04"/>
<evidence type="ECO:0000313" key="3">
    <source>
        <dbReference type="EMBL" id="EPC67638.1"/>
    </source>
</evidence>
<accession>S2RK04</accession>
<comment type="caution">
    <text evidence="3">The sequence shown here is derived from an EMBL/GenBank/DDBJ whole genome shotgun (WGS) entry which is preliminary data.</text>
</comment>
<name>S2RK04_LACPA</name>
<dbReference type="GO" id="GO:0006260">
    <property type="term" value="P:DNA replication"/>
    <property type="evidence" value="ECO:0007669"/>
    <property type="project" value="InterPro"/>
</dbReference>
<dbReference type="Proteomes" id="UP000014243">
    <property type="component" value="Unassembled WGS sequence"/>
</dbReference>
<dbReference type="GO" id="GO:0003916">
    <property type="term" value="F:DNA topoisomerase activity"/>
    <property type="evidence" value="ECO:0007669"/>
    <property type="project" value="InterPro"/>
</dbReference>
<reference evidence="3 4" key="1">
    <citation type="journal article" date="2013" name="PLoS ONE">
        <title>Lactobacillus paracasei comparative genomics: towards species pan-genome definition and exploitation of diversity.</title>
        <authorList>
            <person name="Smokvina T."/>
            <person name="Wels M."/>
            <person name="Polka J."/>
            <person name="Chervaux C."/>
            <person name="Brisse S."/>
            <person name="Boekhorst J."/>
            <person name="van Hylckama Vlieg J.E."/>
            <person name="Siezen R.J."/>
        </authorList>
    </citation>
    <scope>NUCLEOTIDE SEQUENCE [LARGE SCALE GENOMIC DNA]</scope>
    <source>
        <strain evidence="3 4">Lpp126</strain>
    </source>
</reference>
<dbReference type="PATRIC" id="fig|1256206.3.peg.2924"/>
<dbReference type="InterPro" id="IPR002631">
    <property type="entry name" value="Plasmid_rep_OBD"/>
</dbReference>
<evidence type="ECO:0000259" key="1">
    <source>
        <dbReference type="Pfam" id="PF01719"/>
    </source>
</evidence>
<dbReference type="Pfam" id="PF21861">
    <property type="entry name" value="RepB_C"/>
    <property type="match status" value="1"/>
</dbReference>
<dbReference type="Gene3D" id="3.40.1310.30">
    <property type="match status" value="1"/>
</dbReference>
<organism evidence="3 4">
    <name type="scientific">Lacticaseibacillus paracasei subsp. paracasei Lpp126</name>
    <dbReference type="NCBI Taxonomy" id="1256206"/>
    <lineage>
        <taxon>Bacteria</taxon>
        <taxon>Bacillati</taxon>
        <taxon>Bacillota</taxon>
        <taxon>Bacilli</taxon>
        <taxon>Lactobacillales</taxon>
        <taxon>Lactobacillaceae</taxon>
        <taxon>Lacticaseibacillus</taxon>
    </lineage>
</organism>
<proteinExistence type="predicted"/>
<feature type="domain" description="Plasmid replication protein origin binding" evidence="1">
    <location>
        <begin position="7"/>
        <end position="123"/>
    </location>
</feature>
<evidence type="ECO:0000313" key="4">
    <source>
        <dbReference type="Proteomes" id="UP000014243"/>
    </source>
</evidence>
<dbReference type="GO" id="GO:0003677">
    <property type="term" value="F:DNA binding"/>
    <property type="evidence" value="ECO:0007669"/>
    <property type="project" value="InterPro"/>
</dbReference>
<dbReference type="EMBL" id="ANKC01001355">
    <property type="protein sequence ID" value="EPC67638.1"/>
    <property type="molecule type" value="Genomic_DNA"/>
</dbReference>
<evidence type="ECO:0000259" key="2">
    <source>
        <dbReference type="Pfam" id="PF21861"/>
    </source>
</evidence>
<dbReference type="InterPro" id="IPR053923">
    <property type="entry name" value="RepB_C"/>
</dbReference>